<dbReference type="InterPro" id="IPR036389">
    <property type="entry name" value="RNase_III_sf"/>
</dbReference>
<dbReference type="InterPro" id="IPR056755">
    <property type="entry name" value="DSRM_2"/>
</dbReference>
<evidence type="ECO:0000259" key="3">
    <source>
        <dbReference type="PROSITE" id="PS50142"/>
    </source>
</evidence>
<evidence type="ECO:0000256" key="1">
    <source>
        <dbReference type="ARBA" id="ARBA00022801"/>
    </source>
</evidence>
<comment type="caution">
    <text evidence="4">The sequence shown here is derived from an EMBL/GenBank/DDBJ whole genome shotgun (WGS) entry which is preliminary data.</text>
</comment>
<keyword evidence="2" id="KW-0694">RNA-binding</keyword>
<evidence type="ECO:0000256" key="2">
    <source>
        <dbReference type="ARBA" id="ARBA00022884"/>
    </source>
</evidence>
<dbReference type="SUPFAM" id="SSF69065">
    <property type="entry name" value="RNase III domain-like"/>
    <property type="match status" value="1"/>
</dbReference>
<gene>
    <name evidence="4" type="primary">dcl1_2</name>
    <name evidence="4" type="ORF">N0V89_007680</name>
</gene>
<dbReference type="CDD" id="cd00593">
    <property type="entry name" value="RIBOc"/>
    <property type="match status" value="1"/>
</dbReference>
<dbReference type="OrthoDB" id="416741at2759"/>
<keyword evidence="1" id="KW-0378">Hydrolase</keyword>
<reference evidence="4" key="1">
    <citation type="submission" date="2022-10" db="EMBL/GenBank/DDBJ databases">
        <title>Tapping the CABI collections for fungal endophytes: first genome assemblies for Collariella, Neodidymelliopsis, Ascochyta clinopodiicola, Didymella pomorum, Didymosphaeria variabile, Neocosmospora piperis and Neocucurbitaria cava.</title>
        <authorList>
            <person name="Hill R."/>
        </authorList>
    </citation>
    <scope>NUCLEOTIDE SEQUENCE</scope>
    <source>
        <strain evidence="4">IMI 356815</strain>
    </source>
</reference>
<evidence type="ECO:0000313" key="4">
    <source>
        <dbReference type="EMBL" id="KAJ4352332.1"/>
    </source>
</evidence>
<dbReference type="RefSeq" id="XP_056070688.1">
    <property type="nucleotide sequence ID" value="XM_056216441.1"/>
</dbReference>
<sequence>MHLVRPGRSPKVNVQQFFNYPDKDPQWMTEHKTPMVSNQFLGAVCVKLGFHKHIRQNNAKLTGEICEYVTRIQEVESESNGAVDYWTAVDRAPKCLADVVEAYVGAIFVDSEFNFSVVQEFFDMHLKPFFLDMYIYDAYANQHPLTRIKKRLEDELGCRQHRIATHTTDKTIPHESDRVVAMLMIHDKVHFHGVSVSGRYAKKKMAEVALAGLDGLPEYEFKRRYGCDCNESVPEGEGQEGL</sequence>
<dbReference type="Gene3D" id="1.10.1520.10">
    <property type="entry name" value="Ribonuclease III domain"/>
    <property type="match status" value="1"/>
</dbReference>
<dbReference type="EMBL" id="JAPEUX010000005">
    <property type="protein sequence ID" value="KAJ4352332.1"/>
    <property type="molecule type" value="Genomic_DNA"/>
</dbReference>
<dbReference type="GO" id="GO:0004525">
    <property type="term" value="F:ribonuclease III activity"/>
    <property type="evidence" value="ECO:0007669"/>
    <property type="project" value="InterPro"/>
</dbReference>
<dbReference type="PANTHER" id="PTHR14950:SF62">
    <property type="entry name" value="DICER-LIKE PROTEIN 1"/>
    <property type="match status" value="1"/>
</dbReference>
<proteinExistence type="predicted"/>
<accession>A0A9W9CAP4</accession>
<dbReference type="GO" id="GO:0030422">
    <property type="term" value="P:siRNA processing"/>
    <property type="evidence" value="ECO:0007669"/>
    <property type="project" value="TreeGrafter"/>
</dbReference>
<dbReference type="Proteomes" id="UP001140513">
    <property type="component" value="Unassembled WGS sequence"/>
</dbReference>
<keyword evidence="5" id="KW-1185">Reference proteome</keyword>
<dbReference type="Pfam" id="PF00636">
    <property type="entry name" value="Ribonuclease_3"/>
    <property type="match status" value="1"/>
</dbReference>
<dbReference type="GO" id="GO:0003723">
    <property type="term" value="F:RNA binding"/>
    <property type="evidence" value="ECO:0007669"/>
    <property type="project" value="UniProtKB-KW"/>
</dbReference>
<feature type="domain" description="RNase III" evidence="3">
    <location>
        <begin position="17"/>
        <end position="112"/>
    </location>
</feature>
<dbReference type="GeneID" id="80911210"/>
<protein>
    <submittedName>
        <fullName evidence="4">Dicer-like protein 1</fullName>
    </submittedName>
</protein>
<dbReference type="PROSITE" id="PS50142">
    <property type="entry name" value="RNASE_3_2"/>
    <property type="match status" value="1"/>
</dbReference>
<dbReference type="GO" id="GO:0005634">
    <property type="term" value="C:nucleus"/>
    <property type="evidence" value="ECO:0007669"/>
    <property type="project" value="TreeGrafter"/>
</dbReference>
<dbReference type="GO" id="GO:0005737">
    <property type="term" value="C:cytoplasm"/>
    <property type="evidence" value="ECO:0007669"/>
    <property type="project" value="TreeGrafter"/>
</dbReference>
<dbReference type="Pfam" id="PF24995">
    <property type="entry name" value="DSRM_2"/>
    <property type="match status" value="1"/>
</dbReference>
<evidence type="ECO:0000313" key="5">
    <source>
        <dbReference type="Proteomes" id="UP001140513"/>
    </source>
</evidence>
<dbReference type="PANTHER" id="PTHR14950">
    <property type="entry name" value="DICER-RELATED"/>
    <property type="match status" value="1"/>
</dbReference>
<dbReference type="InterPro" id="IPR000999">
    <property type="entry name" value="RNase_III_dom"/>
</dbReference>
<organism evidence="4 5">
    <name type="scientific">Didymosphaeria variabile</name>
    <dbReference type="NCBI Taxonomy" id="1932322"/>
    <lineage>
        <taxon>Eukaryota</taxon>
        <taxon>Fungi</taxon>
        <taxon>Dikarya</taxon>
        <taxon>Ascomycota</taxon>
        <taxon>Pezizomycotina</taxon>
        <taxon>Dothideomycetes</taxon>
        <taxon>Pleosporomycetidae</taxon>
        <taxon>Pleosporales</taxon>
        <taxon>Massarineae</taxon>
        <taxon>Didymosphaeriaceae</taxon>
        <taxon>Didymosphaeria</taxon>
    </lineage>
</organism>
<name>A0A9W9CAP4_9PLEO</name>
<dbReference type="AlphaFoldDB" id="A0A9W9CAP4"/>